<comment type="caution">
    <text evidence="8">The sequence shown here is derived from an EMBL/GenBank/DDBJ whole genome shotgun (WGS) entry which is preliminary data.</text>
</comment>
<keyword evidence="3 4" id="KW-0597">Phosphoprotein</keyword>
<evidence type="ECO:0000256" key="4">
    <source>
        <dbReference type="PROSITE-ProRule" id="PRU00169"/>
    </source>
</evidence>
<dbReference type="InterPro" id="IPR001789">
    <property type="entry name" value="Sig_transdc_resp-reg_receiver"/>
</dbReference>
<organism evidence="8 9">
    <name type="scientific">Malaciobacter canalis</name>
    <dbReference type="NCBI Taxonomy" id="1912871"/>
    <lineage>
        <taxon>Bacteria</taxon>
        <taxon>Pseudomonadati</taxon>
        <taxon>Campylobacterota</taxon>
        <taxon>Epsilonproteobacteria</taxon>
        <taxon>Campylobacterales</taxon>
        <taxon>Arcobacteraceae</taxon>
        <taxon>Malaciobacter</taxon>
    </lineage>
</organism>
<dbReference type="Gene3D" id="3.40.50.2300">
    <property type="match status" value="1"/>
</dbReference>
<dbReference type="EMBL" id="NWVW01000026">
    <property type="protein sequence ID" value="PHO08637.1"/>
    <property type="molecule type" value="Genomic_DNA"/>
</dbReference>
<dbReference type="SUPFAM" id="SSF55874">
    <property type="entry name" value="ATPase domain of HSP90 chaperone/DNA topoisomerase II/histidine kinase"/>
    <property type="match status" value="1"/>
</dbReference>
<dbReference type="InterPro" id="IPR005467">
    <property type="entry name" value="His_kinase_dom"/>
</dbReference>
<proteinExistence type="predicted"/>
<keyword evidence="5" id="KW-0175">Coiled coil</keyword>
<dbReference type="Gene3D" id="1.10.287.130">
    <property type="match status" value="1"/>
</dbReference>
<dbReference type="Gene3D" id="3.30.565.10">
    <property type="entry name" value="Histidine kinase-like ATPase, C-terminal domain"/>
    <property type="match status" value="1"/>
</dbReference>
<reference evidence="8 9" key="1">
    <citation type="submission" date="2017-09" db="EMBL/GenBank/DDBJ databases">
        <authorList>
            <person name="Perez-Cataluna A."/>
            <person name="Figueras M.J."/>
            <person name="Salas-Masso N."/>
        </authorList>
    </citation>
    <scope>NUCLEOTIDE SEQUENCE [LARGE SCALE GENOMIC DNA]</scope>
    <source>
        <strain evidence="8 9">F138-33</strain>
    </source>
</reference>
<dbReference type="Proteomes" id="UP000221384">
    <property type="component" value="Unassembled WGS sequence"/>
</dbReference>
<evidence type="ECO:0000256" key="5">
    <source>
        <dbReference type="SAM" id="Coils"/>
    </source>
</evidence>
<dbReference type="EC" id="2.7.13.3" evidence="2"/>
<protein>
    <recommendedName>
        <fullName evidence="2">histidine kinase</fullName>
        <ecNumber evidence="2">2.7.13.3</ecNumber>
    </recommendedName>
</protein>
<accession>A0ABX4LLH6</accession>
<sequence length="382" mass="44213">MKEKYLKQCNILYVEDDQVFAKYILEILKKEVKNVIHSTNGENLTNLIMINEIDIVILDIKLANISGIDLCKEINNLSRETSIVLLSAYPKKEYLKDAIELGVDYFIEKPILNENELLSPLSNLASKIRIKRMEKRLEVLENTEKRLSAMDKMISNLAHQWRQPLNIISIIASALRYEKESRIISDETLAEIEKLDNIVLQTQELSKTLNSFNYFSELEKNKSEKIDLCFFIKENIKKLDKVLIDKDIEISLDCNVNQEVLISKNMLSYIFEVLINNSIDNFEKETIIVEQRYIFIDVTQEENSISISFVDNGGGVESKDLENIFDPYFSTKFNSYGIGLSLYTLYLVVKYGLNGNIDAYNKTFNKLDTYNCGLYYDITIPL</sequence>
<feature type="modified residue" description="4-aspartylphosphate" evidence="4">
    <location>
        <position position="59"/>
    </location>
</feature>
<dbReference type="InterPro" id="IPR003661">
    <property type="entry name" value="HisK_dim/P_dom"/>
</dbReference>
<evidence type="ECO:0000256" key="2">
    <source>
        <dbReference type="ARBA" id="ARBA00012438"/>
    </source>
</evidence>
<feature type="domain" description="Response regulatory" evidence="7">
    <location>
        <begin position="10"/>
        <end position="124"/>
    </location>
</feature>
<dbReference type="PANTHER" id="PTHR43547:SF2">
    <property type="entry name" value="HYBRID SIGNAL TRANSDUCTION HISTIDINE KINASE C"/>
    <property type="match status" value="1"/>
</dbReference>
<evidence type="ECO:0000313" key="8">
    <source>
        <dbReference type="EMBL" id="PHO08637.1"/>
    </source>
</evidence>
<dbReference type="InterPro" id="IPR036097">
    <property type="entry name" value="HisK_dim/P_sf"/>
</dbReference>
<dbReference type="InterPro" id="IPR036890">
    <property type="entry name" value="HATPase_C_sf"/>
</dbReference>
<evidence type="ECO:0000256" key="3">
    <source>
        <dbReference type="ARBA" id="ARBA00022553"/>
    </source>
</evidence>
<evidence type="ECO:0000313" key="9">
    <source>
        <dbReference type="Proteomes" id="UP000221384"/>
    </source>
</evidence>
<dbReference type="CDD" id="cd00156">
    <property type="entry name" value="REC"/>
    <property type="match status" value="1"/>
</dbReference>
<comment type="catalytic activity">
    <reaction evidence="1">
        <text>ATP + protein L-histidine = ADP + protein N-phospho-L-histidine.</text>
        <dbReference type="EC" id="2.7.13.3"/>
    </reaction>
</comment>
<gene>
    <name evidence="8" type="ORF">CPG37_13400</name>
</gene>
<dbReference type="SUPFAM" id="SSF52172">
    <property type="entry name" value="CheY-like"/>
    <property type="match status" value="1"/>
</dbReference>
<dbReference type="PROSITE" id="PS50110">
    <property type="entry name" value="RESPONSE_REGULATORY"/>
    <property type="match status" value="1"/>
</dbReference>
<evidence type="ECO:0000256" key="1">
    <source>
        <dbReference type="ARBA" id="ARBA00000085"/>
    </source>
</evidence>
<name>A0ABX4LLH6_9BACT</name>
<dbReference type="SMART" id="SM00448">
    <property type="entry name" value="REC"/>
    <property type="match status" value="1"/>
</dbReference>
<dbReference type="InterPro" id="IPR011006">
    <property type="entry name" value="CheY-like_superfamily"/>
</dbReference>
<dbReference type="PANTHER" id="PTHR43547">
    <property type="entry name" value="TWO-COMPONENT HISTIDINE KINASE"/>
    <property type="match status" value="1"/>
</dbReference>
<feature type="domain" description="Histidine kinase" evidence="6">
    <location>
        <begin position="156"/>
        <end position="382"/>
    </location>
</feature>
<dbReference type="InterPro" id="IPR003594">
    <property type="entry name" value="HATPase_dom"/>
</dbReference>
<evidence type="ECO:0000259" key="6">
    <source>
        <dbReference type="PROSITE" id="PS50109"/>
    </source>
</evidence>
<dbReference type="RefSeq" id="WP_099335379.1">
    <property type="nucleotide sequence ID" value="NZ_CP042812.1"/>
</dbReference>
<dbReference type="Pfam" id="PF00072">
    <property type="entry name" value="Response_reg"/>
    <property type="match status" value="1"/>
</dbReference>
<dbReference type="SUPFAM" id="SSF47384">
    <property type="entry name" value="Homodimeric domain of signal transducing histidine kinase"/>
    <property type="match status" value="1"/>
</dbReference>
<dbReference type="Pfam" id="PF02518">
    <property type="entry name" value="HATPase_c"/>
    <property type="match status" value="1"/>
</dbReference>
<evidence type="ECO:0000259" key="7">
    <source>
        <dbReference type="PROSITE" id="PS50110"/>
    </source>
</evidence>
<feature type="coiled-coil region" evidence="5">
    <location>
        <begin position="123"/>
        <end position="160"/>
    </location>
</feature>
<dbReference type="CDD" id="cd00082">
    <property type="entry name" value="HisKA"/>
    <property type="match status" value="1"/>
</dbReference>
<dbReference type="PROSITE" id="PS50109">
    <property type="entry name" value="HIS_KIN"/>
    <property type="match status" value="1"/>
</dbReference>
<keyword evidence="9" id="KW-1185">Reference proteome</keyword>